<dbReference type="PANTHER" id="PTHR43072">
    <property type="entry name" value="N-ACETYLTRANSFERASE"/>
    <property type="match status" value="1"/>
</dbReference>
<dbReference type="CDD" id="cd04301">
    <property type="entry name" value="NAT_SF"/>
    <property type="match status" value="1"/>
</dbReference>
<dbReference type="Gene3D" id="3.40.630.30">
    <property type="match status" value="1"/>
</dbReference>
<evidence type="ECO:0000313" key="2">
    <source>
        <dbReference type="EMBL" id="MBE4909022.1"/>
    </source>
</evidence>
<name>A0ABR9QKI4_9BACI</name>
<dbReference type="InterPro" id="IPR016181">
    <property type="entry name" value="Acyl_CoA_acyltransferase"/>
</dbReference>
<sequence>MYIRVATQKDLAIIKSYEKIVQEESTVGYLKHYDDVPNIKASFGGNSYYFVAIHQGKLLGWILVGETVHPLFNEPTGIILELYILPANRGKGYGKRIMTHSLSFLKQRGYKTVQLNVFSGNPAYNLYKALGFTDVSTLMEKKLY</sequence>
<evidence type="ECO:0000259" key="1">
    <source>
        <dbReference type="PROSITE" id="PS51186"/>
    </source>
</evidence>
<reference evidence="2 3" key="1">
    <citation type="submission" date="2020-10" db="EMBL/GenBank/DDBJ databases">
        <title>Bacillus sp. HD4P25, an endophyte from a halophyte.</title>
        <authorList>
            <person name="Sun J.-Q."/>
        </authorList>
    </citation>
    <scope>NUCLEOTIDE SEQUENCE [LARGE SCALE GENOMIC DNA]</scope>
    <source>
        <strain evidence="2 3">YIM 93174</strain>
    </source>
</reference>
<protein>
    <submittedName>
        <fullName evidence="2">GNAT family N-acetyltransferase</fullName>
    </submittedName>
</protein>
<proteinExistence type="predicted"/>
<dbReference type="PROSITE" id="PS51186">
    <property type="entry name" value="GNAT"/>
    <property type="match status" value="1"/>
</dbReference>
<dbReference type="Pfam" id="PF00583">
    <property type="entry name" value="Acetyltransf_1"/>
    <property type="match status" value="1"/>
</dbReference>
<evidence type="ECO:0000313" key="3">
    <source>
        <dbReference type="Proteomes" id="UP001516662"/>
    </source>
</evidence>
<dbReference type="RefSeq" id="WP_193537195.1">
    <property type="nucleotide sequence ID" value="NZ_JADCLJ010000020.1"/>
</dbReference>
<dbReference type="Proteomes" id="UP001516662">
    <property type="component" value="Unassembled WGS sequence"/>
</dbReference>
<gene>
    <name evidence="2" type="ORF">IMZ08_13215</name>
</gene>
<accession>A0ABR9QKI4</accession>
<comment type="caution">
    <text evidence="2">The sequence shown here is derived from an EMBL/GenBank/DDBJ whole genome shotgun (WGS) entry which is preliminary data.</text>
</comment>
<keyword evidence="3" id="KW-1185">Reference proteome</keyword>
<dbReference type="SUPFAM" id="SSF55729">
    <property type="entry name" value="Acyl-CoA N-acyltransferases (Nat)"/>
    <property type="match status" value="1"/>
</dbReference>
<feature type="domain" description="N-acetyltransferase" evidence="1">
    <location>
        <begin position="1"/>
        <end position="144"/>
    </location>
</feature>
<organism evidence="2 3">
    <name type="scientific">Litchfieldia luteola</name>
    <dbReference type="NCBI Taxonomy" id="682179"/>
    <lineage>
        <taxon>Bacteria</taxon>
        <taxon>Bacillati</taxon>
        <taxon>Bacillota</taxon>
        <taxon>Bacilli</taxon>
        <taxon>Bacillales</taxon>
        <taxon>Bacillaceae</taxon>
        <taxon>Litchfieldia</taxon>
    </lineage>
</organism>
<dbReference type="EMBL" id="JADCLJ010000020">
    <property type="protein sequence ID" value="MBE4909022.1"/>
    <property type="molecule type" value="Genomic_DNA"/>
</dbReference>
<dbReference type="InterPro" id="IPR000182">
    <property type="entry name" value="GNAT_dom"/>
</dbReference>